<keyword evidence="2" id="KW-1185">Reference proteome</keyword>
<name>A0A075AHC5_OPIVI</name>
<dbReference type="RefSeq" id="XP_009166572.1">
    <property type="nucleotide sequence ID" value="XM_009168308.1"/>
</dbReference>
<organism evidence="1 2">
    <name type="scientific">Opisthorchis viverrini</name>
    <name type="common">Southeast Asian liver fluke</name>
    <dbReference type="NCBI Taxonomy" id="6198"/>
    <lineage>
        <taxon>Eukaryota</taxon>
        <taxon>Metazoa</taxon>
        <taxon>Spiralia</taxon>
        <taxon>Lophotrochozoa</taxon>
        <taxon>Platyhelminthes</taxon>
        <taxon>Trematoda</taxon>
        <taxon>Digenea</taxon>
        <taxon>Opisthorchiida</taxon>
        <taxon>Opisthorchiata</taxon>
        <taxon>Opisthorchiidae</taxon>
        <taxon>Opisthorchis</taxon>
    </lineage>
</organism>
<sequence length="131" mass="14658">MNEEYKLGNLEKLTVALRVPSTLEISLASRTKQEACMLQVAQVVIAVISQYLTIQLLVDIFHVLFHPTITNLTKCESVRGPNETANQRRTMAKKMDPNWGVKVFKLKLNKGGGDGRCSITLLLWTAEIRCG</sequence>
<protein>
    <submittedName>
        <fullName evidence="1">Uncharacterized protein</fullName>
    </submittedName>
</protein>
<dbReference type="CTD" id="20317942"/>
<dbReference type="KEGG" id="ovi:T265_03755"/>
<dbReference type="GeneID" id="20317942"/>
<proteinExistence type="predicted"/>
<evidence type="ECO:0000313" key="2">
    <source>
        <dbReference type="Proteomes" id="UP000054324"/>
    </source>
</evidence>
<dbReference type="AlphaFoldDB" id="A0A075AHC5"/>
<dbReference type="EMBL" id="KL596674">
    <property type="protein sequence ID" value="KER29644.1"/>
    <property type="molecule type" value="Genomic_DNA"/>
</dbReference>
<reference evidence="1 2" key="1">
    <citation type="submission" date="2013-11" db="EMBL/GenBank/DDBJ databases">
        <title>Opisthorchis viverrini - life in the bile duct.</title>
        <authorList>
            <person name="Young N.D."/>
            <person name="Nagarajan N."/>
            <person name="Lin S.J."/>
            <person name="Korhonen P.K."/>
            <person name="Jex A.R."/>
            <person name="Hall R.S."/>
            <person name="Safavi-Hemami H."/>
            <person name="Kaewkong W."/>
            <person name="Bertrand D."/>
            <person name="Gao S."/>
            <person name="Seet Q."/>
            <person name="Wongkham S."/>
            <person name="Teh B.T."/>
            <person name="Wongkham C."/>
            <person name="Intapan P.M."/>
            <person name="Maleewong W."/>
            <person name="Yang X."/>
            <person name="Hu M."/>
            <person name="Wang Z."/>
            <person name="Hofmann A."/>
            <person name="Sternberg P.W."/>
            <person name="Tan P."/>
            <person name="Wang J."/>
            <person name="Gasser R.B."/>
        </authorList>
    </citation>
    <scope>NUCLEOTIDE SEQUENCE [LARGE SCALE GENOMIC DNA]</scope>
</reference>
<evidence type="ECO:0000313" key="1">
    <source>
        <dbReference type="EMBL" id="KER29644.1"/>
    </source>
</evidence>
<dbReference type="Proteomes" id="UP000054324">
    <property type="component" value="Unassembled WGS sequence"/>
</dbReference>
<gene>
    <name evidence="1" type="ORF">T265_03755</name>
</gene>
<accession>A0A075AHC5</accession>